<dbReference type="OrthoDB" id="6000946at2"/>
<protein>
    <submittedName>
        <fullName evidence="1">Uncharacterized protein</fullName>
    </submittedName>
</protein>
<sequence>MPAWAARDCEVALGHGWPPATENYGNAVESLLVDDDAPALMLTRLPARGTEDAVMLVPGAGGNWTLQYVTARKRVLNWTGSGAAMQRELQVEQTPKREMVEIPAGLAEHLVDAWRQTLAVAVPAGRDAPFSEDDTWLLVIDGQRVSGAVPGCGAAGFMAEQAELLIKAADTRESRLDKRWGKLERSLDRMAKARAADGGAPER</sequence>
<name>A0A514BNV3_9GAMM</name>
<keyword evidence="2" id="KW-1185">Reference proteome</keyword>
<gene>
    <name evidence="1" type="ORF">FKV23_01975</name>
</gene>
<dbReference type="EMBL" id="CP041242">
    <property type="protein sequence ID" value="QDH69005.1"/>
    <property type="molecule type" value="Genomic_DNA"/>
</dbReference>
<dbReference type="AlphaFoldDB" id="A0A514BNV3"/>
<evidence type="ECO:0000313" key="1">
    <source>
        <dbReference type="EMBL" id="QDH69005.1"/>
    </source>
</evidence>
<dbReference type="KEGG" id="lyj:FKV23_01975"/>
<accession>A0A514BNV3</accession>
<evidence type="ECO:0000313" key="2">
    <source>
        <dbReference type="Proteomes" id="UP000317199"/>
    </source>
</evidence>
<organism evidence="1 2">
    <name type="scientific">Marilutibacter alkalisoli</name>
    <dbReference type="NCBI Taxonomy" id="2591633"/>
    <lineage>
        <taxon>Bacteria</taxon>
        <taxon>Pseudomonadati</taxon>
        <taxon>Pseudomonadota</taxon>
        <taxon>Gammaproteobacteria</taxon>
        <taxon>Lysobacterales</taxon>
        <taxon>Lysobacteraceae</taxon>
        <taxon>Marilutibacter</taxon>
    </lineage>
</organism>
<dbReference type="Proteomes" id="UP000317199">
    <property type="component" value="Chromosome"/>
</dbReference>
<reference evidence="1 2" key="1">
    <citation type="submission" date="2019-06" db="EMBL/GenBank/DDBJ databases">
        <title>Lysobacter alkalisoli sp. nov. isolated from saline-alkali soil.</title>
        <authorList>
            <person name="Sun J.-Q."/>
            <person name="Xu L."/>
        </authorList>
    </citation>
    <scope>NUCLEOTIDE SEQUENCE [LARGE SCALE GENOMIC DNA]</scope>
    <source>
        <strain evidence="1 2">SJ-36</strain>
    </source>
</reference>
<proteinExistence type="predicted"/>